<evidence type="ECO:0000313" key="1">
    <source>
        <dbReference type="EMBL" id="KAB1228248.1"/>
    </source>
</evidence>
<evidence type="ECO:0000313" key="2">
    <source>
        <dbReference type="Proteomes" id="UP000516437"/>
    </source>
</evidence>
<gene>
    <name evidence="1" type="ORF">CJ030_MR7G001975</name>
</gene>
<dbReference type="SUPFAM" id="SSF48403">
    <property type="entry name" value="Ankyrin repeat"/>
    <property type="match status" value="1"/>
</dbReference>
<protein>
    <submittedName>
        <fullName evidence="1">Uncharacterized protein</fullName>
    </submittedName>
</protein>
<dbReference type="InterPro" id="IPR036770">
    <property type="entry name" value="Ankyrin_rpt-contain_sf"/>
</dbReference>
<dbReference type="AlphaFoldDB" id="A0A6A1WX59"/>
<dbReference type="OrthoDB" id="1880601at2759"/>
<reference evidence="1 2" key="1">
    <citation type="journal article" date="2019" name="Plant Biotechnol. J.">
        <title>The red bayberry genome and genetic basis of sex determination.</title>
        <authorList>
            <person name="Jia H.M."/>
            <person name="Jia H.J."/>
            <person name="Cai Q.L."/>
            <person name="Wang Y."/>
            <person name="Zhao H.B."/>
            <person name="Yang W.F."/>
            <person name="Wang G.Y."/>
            <person name="Li Y.H."/>
            <person name="Zhan D.L."/>
            <person name="Shen Y.T."/>
            <person name="Niu Q.F."/>
            <person name="Chang L."/>
            <person name="Qiu J."/>
            <person name="Zhao L."/>
            <person name="Xie H.B."/>
            <person name="Fu W.Y."/>
            <person name="Jin J."/>
            <person name="Li X.W."/>
            <person name="Jiao Y."/>
            <person name="Zhou C.C."/>
            <person name="Tu T."/>
            <person name="Chai C.Y."/>
            <person name="Gao J.L."/>
            <person name="Fan L.J."/>
            <person name="van de Weg E."/>
            <person name="Wang J.Y."/>
            <person name="Gao Z.S."/>
        </authorList>
    </citation>
    <scope>NUCLEOTIDE SEQUENCE [LARGE SCALE GENOMIC DNA]</scope>
    <source>
        <tissue evidence="1">Leaves</tissue>
    </source>
</reference>
<dbReference type="Proteomes" id="UP000516437">
    <property type="component" value="Unassembled WGS sequence"/>
</dbReference>
<dbReference type="EMBL" id="RXIC02000005">
    <property type="protein sequence ID" value="KAB1228248.1"/>
    <property type="molecule type" value="Genomic_DNA"/>
</dbReference>
<proteinExistence type="predicted"/>
<name>A0A6A1WX59_9ROSI</name>
<sequence length="146" mass="16409">MVRQLALAGAVESEDYRMVECMIRKNKTLVSIPEDTVQRRIPVIAAANLGNNEVTCYLYSRTPLQDFEKGDQGAALLRDAIYAENFDIALDLIERFPSLAHTRRGYSYPLYTLAYAKDIPVRKSAGVLEAMDLQVLYPHSIGTSCY</sequence>
<comment type="caution">
    <text evidence="1">The sequence shown here is derived from an EMBL/GenBank/DDBJ whole genome shotgun (WGS) entry which is preliminary data.</text>
</comment>
<accession>A0A6A1WX59</accession>
<keyword evidence="2" id="KW-1185">Reference proteome</keyword>
<organism evidence="1 2">
    <name type="scientific">Morella rubra</name>
    <name type="common">Chinese bayberry</name>
    <dbReference type="NCBI Taxonomy" id="262757"/>
    <lineage>
        <taxon>Eukaryota</taxon>
        <taxon>Viridiplantae</taxon>
        <taxon>Streptophyta</taxon>
        <taxon>Embryophyta</taxon>
        <taxon>Tracheophyta</taxon>
        <taxon>Spermatophyta</taxon>
        <taxon>Magnoliopsida</taxon>
        <taxon>eudicotyledons</taxon>
        <taxon>Gunneridae</taxon>
        <taxon>Pentapetalae</taxon>
        <taxon>rosids</taxon>
        <taxon>fabids</taxon>
        <taxon>Fagales</taxon>
        <taxon>Myricaceae</taxon>
        <taxon>Morella</taxon>
    </lineage>
</organism>